<evidence type="ECO:0000313" key="2">
    <source>
        <dbReference type="EnsemblPlants" id="OPUNC12G11880.1"/>
    </source>
</evidence>
<name>A0A0E0MMS6_ORYPU</name>
<organism evidence="2">
    <name type="scientific">Oryza punctata</name>
    <name type="common">Red rice</name>
    <dbReference type="NCBI Taxonomy" id="4537"/>
    <lineage>
        <taxon>Eukaryota</taxon>
        <taxon>Viridiplantae</taxon>
        <taxon>Streptophyta</taxon>
        <taxon>Embryophyta</taxon>
        <taxon>Tracheophyta</taxon>
        <taxon>Spermatophyta</taxon>
        <taxon>Magnoliopsida</taxon>
        <taxon>Liliopsida</taxon>
        <taxon>Poales</taxon>
        <taxon>Poaceae</taxon>
        <taxon>BOP clade</taxon>
        <taxon>Oryzoideae</taxon>
        <taxon>Oryzeae</taxon>
        <taxon>Oryzinae</taxon>
        <taxon>Oryza</taxon>
    </lineage>
</organism>
<sequence>MDHDHAGGGGEQAAHHYHLADTDAAAATASEEVVGGGGGGDWPRALLRRGWELAGKLAIAGAAAATAAPVVAPPIMLLSAAGLALSVPFAAYLATLAATHRLMAALLPPHPPHESGRDVAVEQELLDAFYHLSTTDHRDRVIREEFASPPPPLVDELVSFQESSVPRNGEKMEDATSTTREEKEYSTKDTLPMTTGVSEFLVPVVDTREEDGVSVQQLGQHHTHVLDIGDKTEESNVSGTPFPIFSDRDNVIKGDQVEGIVVVEAAVVEQLASNSGIVARELVDTNVGIVAIAAPENEATPLTSTSYDGEMQETAAMDDTMRDLSDANIEEDALRHDQGVVCTSVSVASPLAVRDYDQDVMSSGSTQDIPDICDEISQPGQEHDQSDGFEGEVISGDKGLYTEEHVRQQLETLRTITGYRSPFSSTLEGELAGLYLFVGVEPPVSSRNASDLMEINAKLRLLKSIIGVD</sequence>
<reference evidence="2" key="1">
    <citation type="submission" date="2015-04" db="UniProtKB">
        <authorList>
            <consortium name="EnsemblPlants"/>
        </authorList>
    </citation>
    <scope>IDENTIFICATION</scope>
</reference>
<dbReference type="AlphaFoldDB" id="A0A0E0MMS6"/>
<feature type="region of interest" description="Disordered" evidence="1">
    <location>
        <begin position="164"/>
        <end position="188"/>
    </location>
</feature>
<accession>A0A0E0MMS6</accession>
<dbReference type="Gramene" id="OPUNC12G11880.1">
    <property type="protein sequence ID" value="OPUNC12G11880.1"/>
    <property type="gene ID" value="OPUNC12G11880"/>
</dbReference>
<feature type="compositionally biased region" description="Basic and acidic residues" evidence="1">
    <location>
        <begin position="168"/>
        <end position="187"/>
    </location>
</feature>
<dbReference type="STRING" id="4537.A0A0E0MMS6"/>
<dbReference type="eggNOG" id="ENOG502S5I7">
    <property type="taxonomic scope" value="Eukaryota"/>
</dbReference>
<dbReference type="OMA" id="AIMEMED"/>
<protein>
    <submittedName>
        <fullName evidence="2">Uncharacterized protein</fullName>
    </submittedName>
</protein>
<dbReference type="PANTHER" id="PTHR37198:SF1">
    <property type="entry name" value="NUCLEOLIN"/>
    <property type="match status" value="1"/>
</dbReference>
<keyword evidence="3" id="KW-1185">Reference proteome</keyword>
<reference evidence="2" key="2">
    <citation type="submission" date="2018-05" db="EMBL/GenBank/DDBJ databases">
        <title>OpunRS2 (Oryza punctata Reference Sequence Version 2).</title>
        <authorList>
            <person name="Zhang J."/>
            <person name="Kudrna D."/>
            <person name="Lee S."/>
            <person name="Talag J."/>
            <person name="Welchert J."/>
            <person name="Wing R.A."/>
        </authorList>
    </citation>
    <scope>NUCLEOTIDE SEQUENCE [LARGE SCALE GENOMIC DNA]</scope>
</reference>
<proteinExistence type="predicted"/>
<evidence type="ECO:0000313" key="3">
    <source>
        <dbReference type="Proteomes" id="UP000026962"/>
    </source>
</evidence>
<evidence type="ECO:0000256" key="1">
    <source>
        <dbReference type="SAM" id="MobiDB-lite"/>
    </source>
</evidence>
<dbReference type="HOGENOM" id="CLU_572911_0_0_1"/>
<dbReference type="PANTHER" id="PTHR37198">
    <property type="entry name" value="NUCLEOLIN"/>
    <property type="match status" value="1"/>
</dbReference>
<dbReference type="Proteomes" id="UP000026962">
    <property type="component" value="Chromosome 12"/>
</dbReference>
<dbReference type="EnsemblPlants" id="OPUNC12G11880.1">
    <property type="protein sequence ID" value="OPUNC12G11880.1"/>
    <property type="gene ID" value="OPUNC12G11880"/>
</dbReference>